<proteinExistence type="predicted"/>
<evidence type="ECO:0000313" key="1">
    <source>
        <dbReference type="EMBL" id="ADR20446.1"/>
    </source>
</evidence>
<dbReference type="Pfam" id="PF13970">
    <property type="entry name" value="DUF4221"/>
    <property type="match status" value="1"/>
</dbReference>
<dbReference type="InterPro" id="IPR025316">
    <property type="entry name" value="DUF4221"/>
</dbReference>
<reference evidence="1 2" key="1">
    <citation type="journal article" date="2011" name="Stand. Genomic Sci.">
        <title>Complete genome sequence of Marivirga tractuosa type strain (H-43).</title>
        <authorList>
            <person name="Pagani I."/>
            <person name="Chertkov O."/>
            <person name="Lapidus A."/>
            <person name="Lucas S."/>
            <person name="Del Rio T.G."/>
            <person name="Tice H."/>
            <person name="Copeland A."/>
            <person name="Cheng J.F."/>
            <person name="Nolan M."/>
            <person name="Saunders E."/>
            <person name="Pitluck S."/>
            <person name="Held B."/>
            <person name="Goodwin L."/>
            <person name="Liolios K."/>
            <person name="Ovchinikova G."/>
            <person name="Ivanova N."/>
            <person name="Mavromatis K."/>
            <person name="Pati A."/>
            <person name="Chen A."/>
            <person name="Palaniappan K."/>
            <person name="Land M."/>
            <person name="Hauser L."/>
            <person name="Jeffries C.D."/>
            <person name="Detter J.C."/>
            <person name="Han C."/>
            <person name="Tapia R."/>
            <person name="Ngatchou-Djao O.D."/>
            <person name="Rohde M."/>
            <person name="Goker M."/>
            <person name="Spring S."/>
            <person name="Sikorski J."/>
            <person name="Woyke T."/>
            <person name="Bristow J."/>
            <person name="Eisen J.A."/>
            <person name="Markowitz V."/>
            <person name="Hugenholtz P."/>
            <person name="Klenk H.P."/>
            <person name="Kyrpides N.C."/>
        </authorList>
    </citation>
    <scope>NUCLEOTIDE SEQUENCE [LARGE SCALE GENOMIC DNA]</scope>
    <source>
        <strain evidence="2">ATCC 23168 / DSM 4126 / NBRC 15989 / NCIMB 1408 / VKM B-1430 / H-43</strain>
    </source>
</reference>
<gene>
    <name evidence="1" type="ordered locus">Ftrac_0440</name>
</gene>
<dbReference type="STRING" id="643867.Ftrac_0440"/>
<evidence type="ECO:0000313" key="2">
    <source>
        <dbReference type="Proteomes" id="UP000008720"/>
    </source>
</evidence>
<accession>E4TNI9</accession>
<keyword evidence="2" id="KW-1185">Reference proteome</keyword>
<organism evidence="1 2">
    <name type="scientific">Marivirga tractuosa (strain ATCC 23168 / DSM 4126 / NBRC 15989 / NCIMB 1408 / VKM B-1430 / H-43)</name>
    <name type="common">Microscilla tractuosa</name>
    <name type="synonym">Flexibacter tractuosus</name>
    <dbReference type="NCBI Taxonomy" id="643867"/>
    <lineage>
        <taxon>Bacteria</taxon>
        <taxon>Pseudomonadati</taxon>
        <taxon>Bacteroidota</taxon>
        <taxon>Cytophagia</taxon>
        <taxon>Cytophagales</taxon>
        <taxon>Marivirgaceae</taxon>
        <taxon>Marivirga</taxon>
    </lineage>
</organism>
<dbReference type="HOGENOM" id="CLU_059145_0_0_10"/>
<dbReference type="RefSeq" id="WP_013452597.1">
    <property type="nucleotide sequence ID" value="NC_014759.1"/>
</dbReference>
<dbReference type="OrthoDB" id="833896at2"/>
<protein>
    <submittedName>
        <fullName evidence="1">Uncharacterized protein</fullName>
    </submittedName>
</protein>
<dbReference type="EMBL" id="CP002349">
    <property type="protein sequence ID" value="ADR20446.1"/>
    <property type="molecule type" value="Genomic_DNA"/>
</dbReference>
<dbReference type="Proteomes" id="UP000008720">
    <property type="component" value="Chromosome"/>
</dbReference>
<dbReference type="AlphaFoldDB" id="E4TNI9"/>
<dbReference type="eggNOG" id="ENOG5033YAZ">
    <property type="taxonomic scope" value="Bacteria"/>
</dbReference>
<name>E4TNI9_MARTH</name>
<sequence>MKNLLMLLISSMVFWSCESSESKESKSAYYDFELEIDTVQVDPGKEILMAGAYTNNSAVSTDKTKFYNWDRNNYALEVIDIEKYRLKDKIYFEKDGPKGLQSDYLFSTKSLPNNRFGFEDNSSFKIHDVQGNLFKKVVFEEEWIKNGLQELESFELVNVNDEGTALAGIHFGFDQYKAMMFILDIEEQKKKSIPLPKFQRLENYKIVLHRNETYLTSVNPKIFIDFLGDSMLISNNHFNGTYIYKSDQLTHKSFEHRLIPEGKEKIYKKRSESREEVVQTVFDMNEEVSFTRFLFDEKKNKFYRFSNQAKYAEGSDEPTWEVSMMVYDQELDLIGEKEIMTFDNYAEPLFVKDSKVHFHLNMEDELGFIRIGLKK</sequence>
<dbReference type="KEGG" id="mtt:Ftrac_0440"/>